<reference evidence="8" key="1">
    <citation type="journal article" date="2019" name="Int. J. Syst. Evol. Microbiol.">
        <title>The Global Catalogue of Microorganisms (GCM) 10K type strain sequencing project: providing services to taxonomists for standard genome sequencing and annotation.</title>
        <authorList>
            <consortium name="The Broad Institute Genomics Platform"/>
            <consortium name="The Broad Institute Genome Sequencing Center for Infectious Disease"/>
            <person name="Wu L."/>
            <person name="Ma J."/>
        </authorList>
    </citation>
    <scope>NUCLEOTIDE SEQUENCE [LARGE SCALE GENOMIC DNA]</scope>
    <source>
        <strain evidence="8">CCUG 54356</strain>
    </source>
</reference>
<accession>A0ABW3UAY1</accession>
<comment type="caution">
    <text evidence="7">The sequence shown here is derived from an EMBL/GenBank/DDBJ whole genome shotgun (WGS) entry which is preliminary data.</text>
</comment>
<dbReference type="InterPro" id="IPR017806">
    <property type="entry name" value="EgtB"/>
</dbReference>
<dbReference type="Pfam" id="PF12867">
    <property type="entry name" value="DinB_2"/>
    <property type="match status" value="1"/>
</dbReference>
<evidence type="ECO:0000256" key="2">
    <source>
        <dbReference type="ARBA" id="ARBA00023004"/>
    </source>
</evidence>
<dbReference type="NCBIfam" id="TIGR03440">
    <property type="entry name" value="egtB_TIGR03440"/>
    <property type="match status" value="1"/>
</dbReference>
<gene>
    <name evidence="7" type="primary">egtB</name>
    <name evidence="7" type="ORF">ACFQ2X_08610</name>
</gene>
<evidence type="ECO:0000256" key="4">
    <source>
        <dbReference type="SAM" id="MobiDB-lite"/>
    </source>
</evidence>
<sequence length="462" mass="52788">MNLITQAGSEVTDTPADAASAEVSPVDASSTYIDLPLDERVSLLNAYQHIRAETEKLTDPLSAEDMQLQSMPDASPTKWHLAHTSWFFETFILQRYQPGYRLFDAEFHHLFNSYYNSLGQPFSRPQRGLLSRPDIDQVYDYRRHVDRAIEQLLTEGDCPAEIAALITLGGNHEQQHQELLLTDIQHAFSCNPLLPAYSDTQNDGEPLSETTALNWLRVPEDTYTVGGDGTAFQYGTDFQYDNEGPPHQQYLRECRVASRLITNREFLEFIQEGGYQEPRLWLSDGWAWVRSNNIHAPLYWQQREGEWYQFTLSGLHPLELDAPVSHVNFYEADAFASWAGMRLPTEFEWEVAAWLHRQPDTLADANMLEKRLYQATAECSGKPQFLGNLWEWTGSAYLPYPGFRASADAVGEYNGKFMCNQMVLRGGSCVTPASHIRISYRNFFYPHQAWQFTGIRLAGDPD</sequence>
<protein>
    <submittedName>
        <fullName evidence="7">Ergothioneine biosynthesis protein EgtB</fullName>
    </submittedName>
</protein>
<feature type="compositionally biased region" description="Polar residues" evidence="4">
    <location>
        <begin position="1"/>
        <end position="12"/>
    </location>
</feature>
<dbReference type="InterPro" id="IPR024775">
    <property type="entry name" value="DinB-like"/>
</dbReference>
<evidence type="ECO:0000259" key="5">
    <source>
        <dbReference type="Pfam" id="PF03781"/>
    </source>
</evidence>
<feature type="domain" description="Sulfatase-modifying factor enzyme-like" evidence="5">
    <location>
        <begin position="231"/>
        <end position="458"/>
    </location>
</feature>
<dbReference type="SUPFAM" id="SSF109854">
    <property type="entry name" value="DinB/YfiT-like putative metalloenzymes"/>
    <property type="match status" value="1"/>
</dbReference>
<dbReference type="SUPFAM" id="SSF56436">
    <property type="entry name" value="C-type lectin-like"/>
    <property type="match status" value="1"/>
</dbReference>
<evidence type="ECO:0000256" key="1">
    <source>
        <dbReference type="ARBA" id="ARBA00023002"/>
    </source>
</evidence>
<dbReference type="InterPro" id="IPR051043">
    <property type="entry name" value="Sulfatase_Mod_Factor_Kinase"/>
</dbReference>
<evidence type="ECO:0000256" key="3">
    <source>
        <dbReference type="ARBA" id="ARBA00037882"/>
    </source>
</evidence>
<dbReference type="Proteomes" id="UP001597264">
    <property type="component" value="Unassembled WGS sequence"/>
</dbReference>
<evidence type="ECO:0000313" key="8">
    <source>
        <dbReference type="Proteomes" id="UP001597264"/>
    </source>
</evidence>
<evidence type="ECO:0000313" key="7">
    <source>
        <dbReference type="EMBL" id="MFD1216656.1"/>
    </source>
</evidence>
<feature type="domain" description="DinB-like" evidence="6">
    <location>
        <begin position="48"/>
        <end position="178"/>
    </location>
</feature>
<dbReference type="InterPro" id="IPR034660">
    <property type="entry name" value="DinB/YfiT-like"/>
</dbReference>
<dbReference type="InterPro" id="IPR005532">
    <property type="entry name" value="SUMF_dom"/>
</dbReference>
<dbReference type="InterPro" id="IPR042095">
    <property type="entry name" value="SUMF_sf"/>
</dbReference>
<comment type="pathway">
    <text evidence="3">Amino-acid biosynthesis; ergothioneine biosynthesis.</text>
</comment>
<dbReference type="EMBL" id="JBHTLR010000007">
    <property type="protein sequence ID" value="MFD1216656.1"/>
    <property type="molecule type" value="Genomic_DNA"/>
</dbReference>
<dbReference type="PANTHER" id="PTHR23150:SF36">
    <property type="entry name" value="HERCYNINE OXYGENASE"/>
    <property type="match status" value="1"/>
</dbReference>
<dbReference type="RefSeq" id="WP_230438757.1">
    <property type="nucleotide sequence ID" value="NZ_CP087715.1"/>
</dbReference>
<dbReference type="Gene3D" id="3.90.1580.10">
    <property type="entry name" value="paralog of FGE (formylglycine-generating enzyme)"/>
    <property type="match status" value="1"/>
</dbReference>
<dbReference type="Pfam" id="PF03781">
    <property type="entry name" value="FGE-sulfatase"/>
    <property type="match status" value="1"/>
</dbReference>
<keyword evidence="2" id="KW-0408">Iron</keyword>
<dbReference type="InterPro" id="IPR016187">
    <property type="entry name" value="CTDL_fold"/>
</dbReference>
<proteinExistence type="predicted"/>
<name>A0ABW3UAY1_9GAMM</name>
<organism evidence="7 8">
    <name type="scientific">Microbulbifer celer</name>
    <dbReference type="NCBI Taxonomy" id="435905"/>
    <lineage>
        <taxon>Bacteria</taxon>
        <taxon>Pseudomonadati</taxon>
        <taxon>Pseudomonadota</taxon>
        <taxon>Gammaproteobacteria</taxon>
        <taxon>Cellvibrionales</taxon>
        <taxon>Microbulbiferaceae</taxon>
        <taxon>Microbulbifer</taxon>
    </lineage>
</organism>
<keyword evidence="8" id="KW-1185">Reference proteome</keyword>
<feature type="region of interest" description="Disordered" evidence="4">
    <location>
        <begin position="1"/>
        <end position="23"/>
    </location>
</feature>
<dbReference type="PANTHER" id="PTHR23150">
    <property type="entry name" value="SULFATASE MODIFYING FACTOR 1, 2"/>
    <property type="match status" value="1"/>
</dbReference>
<evidence type="ECO:0000259" key="6">
    <source>
        <dbReference type="Pfam" id="PF12867"/>
    </source>
</evidence>
<keyword evidence="1" id="KW-0560">Oxidoreductase</keyword>